<dbReference type="RefSeq" id="WP_194506343.1">
    <property type="nucleotide sequence ID" value="NZ_JADILU010000001.1"/>
</dbReference>
<protein>
    <submittedName>
        <fullName evidence="1">Uncharacterized protein</fullName>
    </submittedName>
</protein>
<name>A0ABW5ZW78_9FLAO</name>
<dbReference type="EMBL" id="JBHUOS010000010">
    <property type="protein sequence ID" value="MFD2916796.1"/>
    <property type="molecule type" value="Genomic_DNA"/>
</dbReference>
<evidence type="ECO:0000313" key="2">
    <source>
        <dbReference type="Proteomes" id="UP001597548"/>
    </source>
</evidence>
<organism evidence="1 2">
    <name type="scientific">Psychroserpens luteus</name>
    <dbReference type="NCBI Taxonomy" id="1434066"/>
    <lineage>
        <taxon>Bacteria</taxon>
        <taxon>Pseudomonadati</taxon>
        <taxon>Bacteroidota</taxon>
        <taxon>Flavobacteriia</taxon>
        <taxon>Flavobacteriales</taxon>
        <taxon>Flavobacteriaceae</taxon>
        <taxon>Psychroserpens</taxon>
    </lineage>
</organism>
<evidence type="ECO:0000313" key="1">
    <source>
        <dbReference type="EMBL" id="MFD2916796.1"/>
    </source>
</evidence>
<comment type="caution">
    <text evidence="1">The sequence shown here is derived from an EMBL/GenBank/DDBJ whole genome shotgun (WGS) entry which is preliminary data.</text>
</comment>
<sequence>MKKNYLLYFLFTVLLFSSCTENESIEEQIDIEEVASDEPCFTTALIAGQNYDAGIVTADIDGDNLIITFSSNGDWIIGTTHLSVGNCDEDWVPLTGSGNPQIGQFEYTEPFSITPYEVVYIISLEGLDDNYCFAAHAEVEGPDGNGETAWAEGPEFDGRSWAMFVEATLSECEDGDDGGNNAF</sequence>
<dbReference type="PROSITE" id="PS51257">
    <property type="entry name" value="PROKAR_LIPOPROTEIN"/>
    <property type="match status" value="1"/>
</dbReference>
<accession>A0ABW5ZW78</accession>
<gene>
    <name evidence="1" type="ORF">ACFS29_14160</name>
</gene>
<reference evidence="2" key="1">
    <citation type="journal article" date="2019" name="Int. J. Syst. Evol. Microbiol.">
        <title>The Global Catalogue of Microorganisms (GCM) 10K type strain sequencing project: providing services to taxonomists for standard genome sequencing and annotation.</title>
        <authorList>
            <consortium name="The Broad Institute Genomics Platform"/>
            <consortium name="The Broad Institute Genome Sequencing Center for Infectious Disease"/>
            <person name="Wu L."/>
            <person name="Ma J."/>
        </authorList>
    </citation>
    <scope>NUCLEOTIDE SEQUENCE [LARGE SCALE GENOMIC DNA]</scope>
    <source>
        <strain evidence="2">KCTC 32514</strain>
    </source>
</reference>
<proteinExistence type="predicted"/>
<keyword evidence="2" id="KW-1185">Reference proteome</keyword>
<dbReference type="Proteomes" id="UP001597548">
    <property type="component" value="Unassembled WGS sequence"/>
</dbReference>